<feature type="transmembrane region" description="Helical" evidence="1">
    <location>
        <begin position="78"/>
        <end position="96"/>
    </location>
</feature>
<name>A0A226DUE2_FOLCA</name>
<keyword evidence="1" id="KW-1133">Transmembrane helix</keyword>
<keyword evidence="1" id="KW-0472">Membrane</keyword>
<comment type="caution">
    <text evidence="2">The sequence shown here is derived from an EMBL/GenBank/DDBJ whole genome shotgun (WGS) entry which is preliminary data.</text>
</comment>
<gene>
    <name evidence="2" type="ORF">Fcan01_16486</name>
</gene>
<evidence type="ECO:0000256" key="1">
    <source>
        <dbReference type="SAM" id="Phobius"/>
    </source>
</evidence>
<evidence type="ECO:0000313" key="3">
    <source>
        <dbReference type="Proteomes" id="UP000198287"/>
    </source>
</evidence>
<dbReference type="Proteomes" id="UP000198287">
    <property type="component" value="Unassembled WGS sequence"/>
</dbReference>
<dbReference type="AlphaFoldDB" id="A0A226DUE2"/>
<keyword evidence="3" id="KW-1185">Reference proteome</keyword>
<accession>A0A226DUE2</accession>
<reference evidence="2 3" key="1">
    <citation type="submission" date="2015-12" db="EMBL/GenBank/DDBJ databases">
        <title>The genome of Folsomia candida.</title>
        <authorList>
            <person name="Faddeeva A."/>
            <person name="Derks M.F."/>
            <person name="Anvar Y."/>
            <person name="Smit S."/>
            <person name="Van Straalen N."/>
            <person name="Roelofs D."/>
        </authorList>
    </citation>
    <scope>NUCLEOTIDE SEQUENCE [LARGE SCALE GENOMIC DNA]</scope>
    <source>
        <strain evidence="2 3">VU population</strain>
        <tissue evidence="2">Whole body</tissue>
    </source>
</reference>
<proteinExistence type="predicted"/>
<evidence type="ECO:0000313" key="2">
    <source>
        <dbReference type="EMBL" id="OXA49102.1"/>
    </source>
</evidence>
<organism evidence="2 3">
    <name type="scientific">Folsomia candida</name>
    <name type="common">Springtail</name>
    <dbReference type="NCBI Taxonomy" id="158441"/>
    <lineage>
        <taxon>Eukaryota</taxon>
        <taxon>Metazoa</taxon>
        <taxon>Ecdysozoa</taxon>
        <taxon>Arthropoda</taxon>
        <taxon>Hexapoda</taxon>
        <taxon>Collembola</taxon>
        <taxon>Entomobryomorpha</taxon>
        <taxon>Isotomoidea</taxon>
        <taxon>Isotomidae</taxon>
        <taxon>Proisotominae</taxon>
        <taxon>Folsomia</taxon>
    </lineage>
</organism>
<keyword evidence="1" id="KW-0812">Transmembrane</keyword>
<protein>
    <submittedName>
        <fullName evidence="2">Uncharacterized protein</fullName>
    </submittedName>
</protein>
<sequence>MLRSMLYKNQNARKLLEISFMDKIICYKLPKKLRKYSVEWFDNTRPSPSSKNTGRVGRVLGLAEYSFPVIMTTPSKPVIFFAAVLTLSFFLTYATARRACNNGASNCLACVCNEWDDTAVCCTGEFNESNGNCEGILKGKNGPFKKCCGGKRGFGRCW</sequence>
<dbReference type="EMBL" id="LNIX01000011">
    <property type="protein sequence ID" value="OXA49102.1"/>
    <property type="molecule type" value="Genomic_DNA"/>
</dbReference>